<dbReference type="EMBL" id="DVNB01000069">
    <property type="protein sequence ID" value="HIU57439.1"/>
    <property type="molecule type" value="Genomic_DNA"/>
</dbReference>
<organism evidence="1 2">
    <name type="scientific">Candidatus Ornithomonoglobus merdipullorum</name>
    <dbReference type="NCBI Taxonomy" id="2840895"/>
    <lineage>
        <taxon>Bacteria</taxon>
        <taxon>Bacillati</taxon>
        <taxon>Bacillota</taxon>
        <taxon>Clostridia</taxon>
        <taxon>Candidatus Ornithomonoglobus</taxon>
    </lineage>
</organism>
<dbReference type="AlphaFoldDB" id="A0A9D1SEH6"/>
<evidence type="ECO:0000313" key="1">
    <source>
        <dbReference type="EMBL" id="HIU57439.1"/>
    </source>
</evidence>
<dbReference type="InterPro" id="IPR043740">
    <property type="entry name" value="DUF5685"/>
</dbReference>
<dbReference type="Pfam" id="PF18937">
    <property type="entry name" value="DUF5685"/>
    <property type="match status" value="1"/>
</dbReference>
<protein>
    <submittedName>
        <fullName evidence="1">Uncharacterized protein</fullName>
    </submittedName>
</protein>
<reference evidence="1" key="1">
    <citation type="submission" date="2020-10" db="EMBL/GenBank/DDBJ databases">
        <authorList>
            <person name="Gilroy R."/>
        </authorList>
    </citation>
    <scope>NUCLEOTIDE SEQUENCE</scope>
    <source>
        <strain evidence="1">USAMLcec3-3695</strain>
    </source>
</reference>
<comment type="caution">
    <text evidence="1">The sequence shown here is derived from an EMBL/GenBank/DDBJ whole genome shotgun (WGS) entry which is preliminary data.</text>
</comment>
<proteinExistence type="predicted"/>
<accession>A0A9D1SEH6</accession>
<name>A0A9D1SEH6_9FIRM</name>
<dbReference type="Proteomes" id="UP000824109">
    <property type="component" value="Unassembled WGS sequence"/>
</dbReference>
<reference evidence="1" key="2">
    <citation type="journal article" date="2021" name="PeerJ">
        <title>Extensive microbial diversity within the chicken gut microbiome revealed by metagenomics and culture.</title>
        <authorList>
            <person name="Gilroy R."/>
            <person name="Ravi A."/>
            <person name="Getino M."/>
            <person name="Pursley I."/>
            <person name="Horton D.L."/>
            <person name="Alikhan N.F."/>
            <person name="Baker D."/>
            <person name="Gharbi K."/>
            <person name="Hall N."/>
            <person name="Watson M."/>
            <person name="Adriaenssens E.M."/>
            <person name="Foster-Nyarko E."/>
            <person name="Jarju S."/>
            <person name="Secka A."/>
            <person name="Antonio M."/>
            <person name="Oren A."/>
            <person name="Chaudhuri R.R."/>
            <person name="La Ragione R."/>
            <person name="Hildebrand F."/>
            <person name="Pallen M.J."/>
        </authorList>
    </citation>
    <scope>NUCLEOTIDE SEQUENCE</scope>
    <source>
        <strain evidence="1">USAMLcec3-3695</strain>
    </source>
</reference>
<gene>
    <name evidence="1" type="ORF">IAA61_06465</name>
</gene>
<sequence>MFGYVTVAKNQLTEDEYKMFCAYYCGVCRATAAQGSQAARLALSYDITFLAIVLSSVLDGAPQTVSKGCAAHPIKKRESVLNDPAVDYAAAVGVLLSYLKLADDRRDDRSFKAAAGMAVMHSAYRRAGKRYGAESDMIKWQLDILSSLEESGCGSVDETADAFAKILEGLFTPPFIEDEPTRRALAWLGYNLGRWIYIIDAYNDMDRDFGEGAYNPFLAGGKTPQEQKGLPETELSLTFTLENIASAFELIDFKKNKSIIGKMIYTSLKAKQRSVLSGEDAGARKIVFAGMRCARRNEG</sequence>
<evidence type="ECO:0000313" key="2">
    <source>
        <dbReference type="Proteomes" id="UP000824109"/>
    </source>
</evidence>